<dbReference type="PANTHER" id="PTHR13078">
    <property type="entry name" value="PEROXISOMAL MULTIFUNCTIONAL ENZYME TYPE 2-RELATED"/>
    <property type="match status" value="1"/>
</dbReference>
<evidence type="ECO:0000259" key="2">
    <source>
        <dbReference type="Pfam" id="PF01575"/>
    </source>
</evidence>
<name>A0A2N3G6K1_9ACTN</name>
<dbReference type="EMBL" id="PHEX01000020">
    <property type="protein sequence ID" value="PKQ28336.1"/>
    <property type="molecule type" value="Genomic_DNA"/>
</dbReference>
<dbReference type="AlphaFoldDB" id="A0A2N3G6K1"/>
<dbReference type="InterPro" id="IPR002539">
    <property type="entry name" value="MaoC-like_dom"/>
</dbReference>
<comment type="caution">
    <text evidence="4">The sequence shown here is derived from an EMBL/GenBank/DDBJ whole genome shotgun (WGS) entry which is preliminary data.</text>
</comment>
<dbReference type="GO" id="GO:0003857">
    <property type="term" value="F:(3S)-3-hydroxyacyl-CoA dehydrogenase (NAD+) activity"/>
    <property type="evidence" value="ECO:0007669"/>
    <property type="project" value="TreeGrafter"/>
</dbReference>
<dbReference type="InterPro" id="IPR029069">
    <property type="entry name" value="HotDog_dom_sf"/>
</dbReference>
<dbReference type="InterPro" id="IPR054357">
    <property type="entry name" value="MFE-2_N"/>
</dbReference>
<dbReference type="Gene3D" id="3.10.129.10">
    <property type="entry name" value="Hotdog Thioesterase"/>
    <property type="match status" value="2"/>
</dbReference>
<dbReference type="SUPFAM" id="SSF54637">
    <property type="entry name" value="Thioesterase/thiol ester dehydrase-isomerase"/>
    <property type="match status" value="2"/>
</dbReference>
<sequence length="286" mass="31026">MPIDVEKASGAELPALTFDYDHKTVILYALGVGAGAGDGDLKFCYENPPGLSVLPTFGVVPPFPALMSVFGVEGLEINPMMILHGEQYLEIRKQPASAGGKLTTRSRVARIYDKVKMALIELEAETVDETGDVVYFNRFGVLVRGEGGFGGERAPGIGNIPPDRAPDKVLEMKTSPDQALLYRLSGDPNPLHADPNFAAMAGFDRPILHGLCTVGFACRAVLKAYCDNEPERFKSVQVRFSKPVFPGETIVTEMWDTADGKILFQVKTAEHPDNVNISNAVVELND</sequence>
<dbReference type="GO" id="GO:0006635">
    <property type="term" value="P:fatty acid beta-oxidation"/>
    <property type="evidence" value="ECO:0007669"/>
    <property type="project" value="TreeGrafter"/>
</dbReference>
<dbReference type="PANTHER" id="PTHR13078:SF56">
    <property type="entry name" value="PEROXISOMAL MULTIFUNCTIONAL ENZYME TYPE 2"/>
    <property type="match status" value="1"/>
</dbReference>
<feature type="domain" description="MaoC-like" evidence="2">
    <location>
        <begin position="161"/>
        <end position="269"/>
    </location>
</feature>
<evidence type="ECO:0000256" key="1">
    <source>
        <dbReference type="ARBA" id="ARBA00005254"/>
    </source>
</evidence>
<reference evidence="4 5" key="1">
    <citation type="journal article" date="2017" name="ISME J.">
        <title>Potential for microbial H2 and metal transformations associated with novel bacteria and archaea in deep terrestrial subsurface sediments.</title>
        <authorList>
            <person name="Hernsdorf A.W."/>
            <person name="Amano Y."/>
            <person name="Miyakawa K."/>
            <person name="Ise K."/>
            <person name="Suzuki Y."/>
            <person name="Anantharaman K."/>
            <person name="Probst A."/>
            <person name="Burstein D."/>
            <person name="Thomas B.C."/>
            <person name="Banfield J.F."/>
        </authorList>
    </citation>
    <scope>NUCLEOTIDE SEQUENCE [LARGE SCALE GENOMIC DNA]</scope>
    <source>
        <strain evidence="4">HGW-Actinobacteria-3</strain>
    </source>
</reference>
<protein>
    <submittedName>
        <fullName evidence="4">3-alpha,7-alpha, 12-alpha-trihydroxy-5-beta-cholest-24-enoyl-CoA hydratase</fullName>
    </submittedName>
</protein>
<dbReference type="Pfam" id="PF22622">
    <property type="entry name" value="MFE-2_hydrat-2_N"/>
    <property type="match status" value="1"/>
</dbReference>
<comment type="similarity">
    <text evidence="1">Belongs to the enoyl-CoA hydratase/isomerase family.</text>
</comment>
<gene>
    <name evidence="4" type="ORF">CVT63_03225</name>
</gene>
<proteinExistence type="inferred from homology"/>
<dbReference type="GO" id="GO:0044594">
    <property type="term" value="F:17-beta-hydroxysteroid dehydrogenase (NAD+) activity"/>
    <property type="evidence" value="ECO:0007669"/>
    <property type="project" value="TreeGrafter"/>
</dbReference>
<evidence type="ECO:0000313" key="4">
    <source>
        <dbReference type="EMBL" id="PKQ28336.1"/>
    </source>
</evidence>
<accession>A0A2N3G6K1</accession>
<dbReference type="Proteomes" id="UP000233654">
    <property type="component" value="Unassembled WGS sequence"/>
</dbReference>
<evidence type="ECO:0000313" key="5">
    <source>
        <dbReference type="Proteomes" id="UP000233654"/>
    </source>
</evidence>
<dbReference type="CDD" id="cd03448">
    <property type="entry name" value="HDE_HSD"/>
    <property type="match status" value="1"/>
</dbReference>
<feature type="domain" description="Peroxisomal multifunctional enzyme type 2-like N-terminal" evidence="3">
    <location>
        <begin position="18"/>
        <end position="145"/>
    </location>
</feature>
<evidence type="ECO:0000259" key="3">
    <source>
        <dbReference type="Pfam" id="PF22622"/>
    </source>
</evidence>
<organism evidence="4 5">
    <name type="scientific">Candidatus Anoxymicrobium japonicum</name>
    <dbReference type="NCBI Taxonomy" id="2013648"/>
    <lineage>
        <taxon>Bacteria</taxon>
        <taxon>Bacillati</taxon>
        <taxon>Actinomycetota</taxon>
        <taxon>Candidatus Geothermincolia</taxon>
        <taxon>Candidatus Geothermincolales</taxon>
        <taxon>Candidatus Anoxymicrobiaceae</taxon>
        <taxon>Candidatus Anoxymicrobium</taxon>
    </lineage>
</organism>
<dbReference type="Pfam" id="PF01575">
    <property type="entry name" value="MaoC_dehydratas"/>
    <property type="match status" value="1"/>
</dbReference>
<dbReference type="GO" id="GO:0004300">
    <property type="term" value="F:enoyl-CoA hydratase activity"/>
    <property type="evidence" value="ECO:0007669"/>
    <property type="project" value="TreeGrafter"/>
</dbReference>